<evidence type="ECO:0000259" key="5">
    <source>
        <dbReference type="Pfam" id="PF00535"/>
    </source>
</evidence>
<dbReference type="OrthoDB" id="9771846at2"/>
<accession>A0A4Q5M3V3</accession>
<dbReference type="InterPro" id="IPR001173">
    <property type="entry name" value="Glyco_trans_2-like"/>
</dbReference>
<dbReference type="RefSeq" id="WP_130019810.1">
    <property type="nucleotide sequence ID" value="NZ_SEWF01000005.1"/>
</dbReference>
<dbReference type="PANTHER" id="PTHR43179:SF12">
    <property type="entry name" value="GALACTOFURANOSYLTRANSFERASE GLFT2"/>
    <property type="match status" value="1"/>
</dbReference>
<feature type="transmembrane region" description="Helical" evidence="4">
    <location>
        <begin position="253"/>
        <end position="273"/>
    </location>
</feature>
<dbReference type="SUPFAM" id="SSF53448">
    <property type="entry name" value="Nucleotide-diphospho-sugar transferases"/>
    <property type="match status" value="1"/>
</dbReference>
<keyword evidence="4" id="KW-0472">Membrane</keyword>
<name>A0A4Q5M3V3_9BACT</name>
<sequence length="305" mass="35217">MSSKAPKVSIITVNFNGTAVTADLLRSLEKITYPSIEVIVVDNSNKEPGHQLPIDFPWIKYIETGANLGFAGGNNLGMEAATGDYFFLLNNDTEVDPGFLEPLVQRMQSDRNIGIVCPKLLYFDEPDTIQFAGFLPINPVTGRGFSIGHLEKDKGQHEVARPTSRAHGAAMMYSREAFEKVGMMAELFFLYYEEMDYCERFKRAGYTIWYEPKSRVWHKESMSTGKGSTLKTYYYSRNRLLYLRRNTFGFQKFLMFIYYYLIAVPKNMIGYLFKRDWPHLKAFWQGFIWNFSNSTKDVHDKMSLS</sequence>
<feature type="domain" description="Glycosyltransferase 2-like" evidence="5">
    <location>
        <begin position="9"/>
        <end position="181"/>
    </location>
</feature>
<dbReference type="Pfam" id="PF00535">
    <property type="entry name" value="Glycos_transf_2"/>
    <property type="match status" value="1"/>
</dbReference>
<dbReference type="Gene3D" id="3.90.550.10">
    <property type="entry name" value="Spore Coat Polysaccharide Biosynthesis Protein SpsA, Chain A"/>
    <property type="match status" value="1"/>
</dbReference>
<dbReference type="InterPro" id="IPR029044">
    <property type="entry name" value="Nucleotide-diphossugar_trans"/>
</dbReference>
<protein>
    <submittedName>
        <fullName evidence="6">Glycosyltransferase family 2 protein</fullName>
    </submittedName>
</protein>
<evidence type="ECO:0000256" key="2">
    <source>
        <dbReference type="ARBA" id="ARBA00022676"/>
    </source>
</evidence>
<organism evidence="6 7">
    <name type="scientific">Emticicia agri</name>
    <dbReference type="NCBI Taxonomy" id="2492393"/>
    <lineage>
        <taxon>Bacteria</taxon>
        <taxon>Pseudomonadati</taxon>
        <taxon>Bacteroidota</taxon>
        <taxon>Cytophagia</taxon>
        <taxon>Cytophagales</taxon>
        <taxon>Leadbetterellaceae</taxon>
        <taxon>Emticicia</taxon>
    </lineage>
</organism>
<dbReference type="GO" id="GO:0016757">
    <property type="term" value="F:glycosyltransferase activity"/>
    <property type="evidence" value="ECO:0007669"/>
    <property type="project" value="UniProtKB-KW"/>
</dbReference>
<comment type="caution">
    <text evidence="6">The sequence shown here is derived from an EMBL/GenBank/DDBJ whole genome shotgun (WGS) entry which is preliminary data.</text>
</comment>
<evidence type="ECO:0000256" key="1">
    <source>
        <dbReference type="ARBA" id="ARBA00006739"/>
    </source>
</evidence>
<proteinExistence type="inferred from homology"/>
<dbReference type="CDD" id="cd04186">
    <property type="entry name" value="GT_2_like_c"/>
    <property type="match status" value="1"/>
</dbReference>
<keyword evidence="3 6" id="KW-0808">Transferase</keyword>
<keyword evidence="4" id="KW-0812">Transmembrane</keyword>
<comment type="similarity">
    <text evidence="1">Belongs to the glycosyltransferase 2 family.</text>
</comment>
<dbReference type="PANTHER" id="PTHR43179">
    <property type="entry name" value="RHAMNOSYLTRANSFERASE WBBL"/>
    <property type="match status" value="1"/>
</dbReference>
<keyword evidence="7" id="KW-1185">Reference proteome</keyword>
<reference evidence="6 7" key="1">
    <citation type="submission" date="2019-02" db="EMBL/GenBank/DDBJ databases">
        <title>Bacterial novel species Emticicia sp. 17J42-9 isolated from soil.</title>
        <authorList>
            <person name="Jung H.-Y."/>
        </authorList>
    </citation>
    <scope>NUCLEOTIDE SEQUENCE [LARGE SCALE GENOMIC DNA]</scope>
    <source>
        <strain evidence="6 7">17J42-9</strain>
    </source>
</reference>
<dbReference type="Proteomes" id="UP000293162">
    <property type="component" value="Unassembled WGS sequence"/>
</dbReference>
<evidence type="ECO:0000313" key="6">
    <source>
        <dbReference type="EMBL" id="RYU96855.1"/>
    </source>
</evidence>
<evidence type="ECO:0000256" key="4">
    <source>
        <dbReference type="SAM" id="Phobius"/>
    </source>
</evidence>
<dbReference type="AlphaFoldDB" id="A0A4Q5M3V3"/>
<dbReference type="EMBL" id="SEWF01000005">
    <property type="protein sequence ID" value="RYU96855.1"/>
    <property type="molecule type" value="Genomic_DNA"/>
</dbReference>
<keyword evidence="4" id="KW-1133">Transmembrane helix</keyword>
<gene>
    <name evidence="6" type="ORF">EWM59_04830</name>
</gene>
<evidence type="ECO:0000313" key="7">
    <source>
        <dbReference type="Proteomes" id="UP000293162"/>
    </source>
</evidence>
<evidence type="ECO:0000256" key="3">
    <source>
        <dbReference type="ARBA" id="ARBA00022679"/>
    </source>
</evidence>
<keyword evidence="2" id="KW-0328">Glycosyltransferase</keyword>